<dbReference type="AlphaFoldDB" id="A0AAV6K703"/>
<dbReference type="EMBL" id="JACTNZ010000005">
    <property type="protein sequence ID" value="KAG5548139.1"/>
    <property type="molecule type" value="Genomic_DNA"/>
</dbReference>
<feature type="signal peptide" evidence="1">
    <location>
        <begin position="1"/>
        <end position="32"/>
    </location>
</feature>
<protein>
    <submittedName>
        <fullName evidence="2">Uncharacterized protein</fullName>
    </submittedName>
</protein>
<accession>A0AAV6K703</accession>
<sequence length="134" mass="15011">MVIVVPAELVKSHSNIFFLMSLLISCVAELDGQEYVWGMPSTMGDALEWFSIHEKGKALGELVSSVPWQLQCMVCEMRRMVKFSKGKLLSMIRSSSELPLKSGNFLAGRNLNHSLKNKALCDSWGLAERILKHV</sequence>
<evidence type="ECO:0000256" key="1">
    <source>
        <dbReference type="SAM" id="SignalP"/>
    </source>
</evidence>
<reference evidence="2" key="1">
    <citation type="submission" date="2020-08" db="EMBL/GenBank/DDBJ databases">
        <title>Plant Genome Project.</title>
        <authorList>
            <person name="Zhang R.-G."/>
        </authorList>
    </citation>
    <scope>NUCLEOTIDE SEQUENCE</scope>
    <source>
        <strain evidence="2">WSP0</strain>
        <tissue evidence="2">Leaf</tissue>
    </source>
</reference>
<dbReference type="Proteomes" id="UP000823749">
    <property type="component" value="Chromosome 5"/>
</dbReference>
<evidence type="ECO:0000313" key="2">
    <source>
        <dbReference type="EMBL" id="KAG5548139.1"/>
    </source>
</evidence>
<name>A0AAV6K703_9ERIC</name>
<feature type="chain" id="PRO_5043327736" evidence="1">
    <location>
        <begin position="33"/>
        <end position="134"/>
    </location>
</feature>
<comment type="caution">
    <text evidence="2">The sequence shown here is derived from an EMBL/GenBank/DDBJ whole genome shotgun (WGS) entry which is preliminary data.</text>
</comment>
<keyword evidence="1" id="KW-0732">Signal</keyword>
<evidence type="ECO:0000313" key="3">
    <source>
        <dbReference type="Proteomes" id="UP000823749"/>
    </source>
</evidence>
<keyword evidence="3" id="KW-1185">Reference proteome</keyword>
<proteinExistence type="predicted"/>
<organism evidence="2 3">
    <name type="scientific">Rhododendron griersonianum</name>
    <dbReference type="NCBI Taxonomy" id="479676"/>
    <lineage>
        <taxon>Eukaryota</taxon>
        <taxon>Viridiplantae</taxon>
        <taxon>Streptophyta</taxon>
        <taxon>Embryophyta</taxon>
        <taxon>Tracheophyta</taxon>
        <taxon>Spermatophyta</taxon>
        <taxon>Magnoliopsida</taxon>
        <taxon>eudicotyledons</taxon>
        <taxon>Gunneridae</taxon>
        <taxon>Pentapetalae</taxon>
        <taxon>asterids</taxon>
        <taxon>Ericales</taxon>
        <taxon>Ericaceae</taxon>
        <taxon>Ericoideae</taxon>
        <taxon>Rhodoreae</taxon>
        <taxon>Rhododendron</taxon>
    </lineage>
</organism>
<gene>
    <name evidence="2" type="ORF">RHGRI_013738</name>
</gene>